<reference evidence="2 3" key="1">
    <citation type="journal article" date="2010" name="Science">
        <title>Genomic comparison of the ants Camponotus floridanus and Harpegnathos saltator.</title>
        <authorList>
            <person name="Bonasio R."/>
            <person name="Zhang G."/>
            <person name="Ye C."/>
            <person name="Mutti N.S."/>
            <person name="Fang X."/>
            <person name="Qin N."/>
            <person name="Donahue G."/>
            <person name="Yang P."/>
            <person name="Li Q."/>
            <person name="Li C."/>
            <person name="Zhang P."/>
            <person name="Huang Z."/>
            <person name="Berger S.L."/>
            <person name="Reinberg D."/>
            <person name="Wang J."/>
            <person name="Liebig J."/>
        </authorList>
    </citation>
    <scope>NUCLEOTIDE SEQUENCE [LARGE SCALE GENOMIC DNA]</scope>
    <source>
        <strain evidence="2 3">Hsal</strain>
    </source>
</reference>
<reference evidence="2 3" key="2">
    <citation type="journal article" date="2016" name="Sci. Rep.">
        <title>The genome of Rhizobiales bacteria in predatory ants reveals urease gene functions but no genes for nitrogen fixation.</title>
        <authorList>
            <person name="Neuvonen M.M."/>
            <person name="Tamarit D."/>
            <person name="Naslund K."/>
            <person name="Liebig J."/>
            <person name="Feldhaar H."/>
            <person name="Moran N.A."/>
            <person name="Guy L."/>
            <person name="Andersson S.G."/>
        </authorList>
    </citation>
    <scope>NUCLEOTIDE SEQUENCE [LARGE SCALE GENOMIC DNA]</scope>
    <source>
        <strain evidence="2 3">Hsal</strain>
    </source>
</reference>
<organism evidence="2 3">
    <name type="scientific">Candidatus Tokpelaia hoelldobleri</name>
    <dbReference type="NCBI Taxonomy" id="1902579"/>
    <lineage>
        <taxon>Bacteria</taxon>
        <taxon>Pseudomonadati</taxon>
        <taxon>Pseudomonadota</taxon>
        <taxon>Alphaproteobacteria</taxon>
        <taxon>Hyphomicrobiales</taxon>
        <taxon>Candidatus Tokpelaia</taxon>
    </lineage>
</organism>
<dbReference type="Proteomes" id="UP000188912">
    <property type="component" value="Chromosome"/>
</dbReference>
<feature type="domain" description="Carboxymuconolactone decarboxylase-like" evidence="1">
    <location>
        <begin position="23"/>
        <end position="71"/>
    </location>
</feature>
<dbReference type="InterPro" id="IPR029032">
    <property type="entry name" value="AhpD-like"/>
</dbReference>
<dbReference type="EMBL" id="CP017315">
    <property type="protein sequence ID" value="AQS41912.1"/>
    <property type="molecule type" value="Genomic_DNA"/>
</dbReference>
<dbReference type="KEGG" id="thd:BHV28_12270"/>
<dbReference type="STRING" id="1902579.BHV28_12270"/>
<evidence type="ECO:0000313" key="2">
    <source>
        <dbReference type="EMBL" id="AQS41912.1"/>
    </source>
</evidence>
<evidence type="ECO:0000259" key="1">
    <source>
        <dbReference type="Pfam" id="PF02627"/>
    </source>
</evidence>
<keyword evidence="3" id="KW-1185">Reference proteome</keyword>
<dbReference type="Pfam" id="PF02627">
    <property type="entry name" value="CMD"/>
    <property type="match status" value="1"/>
</dbReference>
<sequence>MLKRINPGTAIPEPCQAVSTMEKLASQAAAPAGLATGFAHLPRRRASQINQCAFCICMPANGALKAGETADHTNSWNRIALSSRYAVKP</sequence>
<name>A0A1U9JVL1_9HYPH</name>
<dbReference type="AlphaFoldDB" id="A0A1U9JVL1"/>
<gene>
    <name evidence="2" type="ORF">BHV28_12270</name>
</gene>
<proteinExistence type="predicted"/>
<accession>A0A1U9JVL1</accession>
<evidence type="ECO:0000313" key="3">
    <source>
        <dbReference type="Proteomes" id="UP000188912"/>
    </source>
</evidence>
<dbReference type="InterPro" id="IPR003779">
    <property type="entry name" value="CMD-like"/>
</dbReference>
<dbReference type="GO" id="GO:0051920">
    <property type="term" value="F:peroxiredoxin activity"/>
    <property type="evidence" value="ECO:0007669"/>
    <property type="project" value="InterPro"/>
</dbReference>
<dbReference type="Gene3D" id="1.20.1290.10">
    <property type="entry name" value="AhpD-like"/>
    <property type="match status" value="1"/>
</dbReference>
<protein>
    <recommendedName>
        <fullName evidence="1">Carboxymuconolactone decarboxylase-like domain-containing protein</fullName>
    </recommendedName>
</protein>
<dbReference type="SUPFAM" id="SSF69118">
    <property type="entry name" value="AhpD-like"/>
    <property type="match status" value="1"/>
</dbReference>